<dbReference type="Proteomes" id="UP000886523">
    <property type="component" value="Unassembled WGS sequence"/>
</dbReference>
<feature type="compositionally biased region" description="Polar residues" evidence="1">
    <location>
        <begin position="17"/>
        <end position="34"/>
    </location>
</feature>
<evidence type="ECO:0000256" key="1">
    <source>
        <dbReference type="SAM" id="MobiDB-lite"/>
    </source>
</evidence>
<dbReference type="AlphaFoldDB" id="A0A9P6AF11"/>
<dbReference type="OrthoDB" id="2666777at2759"/>
<reference evidence="2" key="1">
    <citation type="journal article" date="2020" name="Nat. Commun.">
        <title>Large-scale genome sequencing of mycorrhizal fungi provides insights into the early evolution of symbiotic traits.</title>
        <authorList>
            <person name="Miyauchi S."/>
            <person name="Kiss E."/>
            <person name="Kuo A."/>
            <person name="Drula E."/>
            <person name="Kohler A."/>
            <person name="Sanchez-Garcia M."/>
            <person name="Morin E."/>
            <person name="Andreopoulos B."/>
            <person name="Barry K.W."/>
            <person name="Bonito G."/>
            <person name="Buee M."/>
            <person name="Carver A."/>
            <person name="Chen C."/>
            <person name="Cichocki N."/>
            <person name="Clum A."/>
            <person name="Culley D."/>
            <person name="Crous P.W."/>
            <person name="Fauchery L."/>
            <person name="Girlanda M."/>
            <person name="Hayes R.D."/>
            <person name="Keri Z."/>
            <person name="LaButti K."/>
            <person name="Lipzen A."/>
            <person name="Lombard V."/>
            <person name="Magnuson J."/>
            <person name="Maillard F."/>
            <person name="Murat C."/>
            <person name="Nolan M."/>
            <person name="Ohm R.A."/>
            <person name="Pangilinan J."/>
            <person name="Pereira M.F."/>
            <person name="Perotto S."/>
            <person name="Peter M."/>
            <person name="Pfister S."/>
            <person name="Riley R."/>
            <person name="Sitrit Y."/>
            <person name="Stielow J.B."/>
            <person name="Szollosi G."/>
            <person name="Zifcakova L."/>
            <person name="Stursova M."/>
            <person name="Spatafora J.W."/>
            <person name="Tedersoo L."/>
            <person name="Vaario L.M."/>
            <person name="Yamada A."/>
            <person name="Yan M."/>
            <person name="Wang P."/>
            <person name="Xu J."/>
            <person name="Bruns T."/>
            <person name="Baldrian P."/>
            <person name="Vilgalys R."/>
            <person name="Dunand C."/>
            <person name="Henrissat B."/>
            <person name="Grigoriev I.V."/>
            <person name="Hibbett D."/>
            <person name="Nagy L.G."/>
            <person name="Martin F.M."/>
        </authorList>
    </citation>
    <scope>NUCLEOTIDE SEQUENCE</scope>
    <source>
        <strain evidence="2">UP504</strain>
    </source>
</reference>
<organism evidence="2 3">
    <name type="scientific">Hydnum rufescens UP504</name>
    <dbReference type="NCBI Taxonomy" id="1448309"/>
    <lineage>
        <taxon>Eukaryota</taxon>
        <taxon>Fungi</taxon>
        <taxon>Dikarya</taxon>
        <taxon>Basidiomycota</taxon>
        <taxon>Agaricomycotina</taxon>
        <taxon>Agaricomycetes</taxon>
        <taxon>Cantharellales</taxon>
        <taxon>Hydnaceae</taxon>
        <taxon>Hydnum</taxon>
    </lineage>
</organism>
<protein>
    <submittedName>
        <fullName evidence="2">Uncharacterized protein</fullName>
    </submittedName>
</protein>
<gene>
    <name evidence="2" type="ORF">BS47DRAFT_1401306</name>
</gene>
<proteinExistence type="predicted"/>
<evidence type="ECO:0000313" key="2">
    <source>
        <dbReference type="EMBL" id="KAF9504536.1"/>
    </source>
</evidence>
<keyword evidence="3" id="KW-1185">Reference proteome</keyword>
<evidence type="ECO:0000313" key="3">
    <source>
        <dbReference type="Proteomes" id="UP000886523"/>
    </source>
</evidence>
<sequence>MSLSPPFLEVPPASPRFPTSNQTHTLSQPLPSQQHAHETRPSHYLRSRCPICFGTPYPTVRDRIN</sequence>
<comment type="caution">
    <text evidence="2">The sequence shown here is derived from an EMBL/GenBank/DDBJ whole genome shotgun (WGS) entry which is preliminary data.</text>
</comment>
<feature type="region of interest" description="Disordered" evidence="1">
    <location>
        <begin position="1"/>
        <end position="42"/>
    </location>
</feature>
<name>A0A9P6AF11_9AGAM</name>
<accession>A0A9P6AF11</accession>
<dbReference type="EMBL" id="MU129216">
    <property type="protein sequence ID" value="KAF9504536.1"/>
    <property type="molecule type" value="Genomic_DNA"/>
</dbReference>